<feature type="compositionally biased region" description="Basic and acidic residues" evidence="1">
    <location>
        <begin position="57"/>
        <end position="66"/>
    </location>
</feature>
<feature type="region of interest" description="Disordered" evidence="1">
    <location>
        <begin position="232"/>
        <end position="259"/>
    </location>
</feature>
<feature type="compositionally biased region" description="Polar residues" evidence="1">
    <location>
        <begin position="44"/>
        <end position="55"/>
    </location>
</feature>
<feature type="compositionally biased region" description="Low complexity" evidence="1">
    <location>
        <begin position="234"/>
        <end position="251"/>
    </location>
</feature>
<feature type="compositionally biased region" description="Polar residues" evidence="1">
    <location>
        <begin position="123"/>
        <end position="138"/>
    </location>
</feature>
<feature type="compositionally biased region" description="Low complexity" evidence="1">
    <location>
        <begin position="67"/>
        <end position="78"/>
    </location>
</feature>
<accession>A0A655FLY6</accession>
<sequence length="259" mass="25978">MPETVTTEPSAPTARTSTTLRWLGLSEALQISAVTPRSAANAGALTNVTASSITAENRPRSAERRSTSTSSAASSPRTCTDNDTGSSSDNTPASTPSLRTRSSQGATSSLTTPPPTLTASGTNSPARASRTLSATSVPARSCASAVDAPRCGVTTTCASSNSGLSVHGSVANTSRPAARTWPPVIASASAASSTRPPRAALTMMTPGLVFASASLSISPAVSGVFGRCTEMKSARASRSSRDSSSMPSCAARAGETYGS</sequence>
<proteinExistence type="predicted"/>
<reference evidence="2 3" key="1">
    <citation type="submission" date="2015-03" db="EMBL/GenBank/DDBJ databases">
        <authorList>
            <consortium name="Pathogen Informatics"/>
        </authorList>
    </citation>
    <scope>NUCLEOTIDE SEQUENCE [LARGE SCALE GENOMIC DNA]</scope>
    <source>
        <strain evidence="2 3">Bir 185</strain>
    </source>
</reference>
<evidence type="ECO:0000313" key="2">
    <source>
        <dbReference type="EMBL" id="CKS86154.1"/>
    </source>
</evidence>
<feature type="compositionally biased region" description="Polar residues" evidence="1">
    <location>
        <begin position="79"/>
        <end position="104"/>
    </location>
</feature>
<evidence type="ECO:0000313" key="3">
    <source>
        <dbReference type="Proteomes" id="UP000050164"/>
    </source>
</evidence>
<evidence type="ECO:0000256" key="1">
    <source>
        <dbReference type="SAM" id="MobiDB-lite"/>
    </source>
</evidence>
<protein>
    <submittedName>
        <fullName evidence="2">Uncharacterized protein</fullName>
    </submittedName>
</protein>
<dbReference type="AlphaFoldDB" id="A0A655FLY6"/>
<feature type="region of interest" description="Disordered" evidence="1">
    <location>
        <begin position="36"/>
        <end position="138"/>
    </location>
</feature>
<gene>
    <name evidence="2" type="ORF">ERS027659_03658</name>
</gene>
<organism evidence="2 3">
    <name type="scientific">Mycobacterium tuberculosis</name>
    <dbReference type="NCBI Taxonomy" id="1773"/>
    <lineage>
        <taxon>Bacteria</taxon>
        <taxon>Bacillati</taxon>
        <taxon>Actinomycetota</taxon>
        <taxon>Actinomycetes</taxon>
        <taxon>Mycobacteriales</taxon>
        <taxon>Mycobacteriaceae</taxon>
        <taxon>Mycobacterium</taxon>
        <taxon>Mycobacterium tuberculosis complex</taxon>
    </lineage>
</organism>
<dbReference type="Proteomes" id="UP000050164">
    <property type="component" value="Unassembled WGS sequence"/>
</dbReference>
<feature type="compositionally biased region" description="Low complexity" evidence="1">
    <location>
        <begin position="105"/>
        <end position="122"/>
    </location>
</feature>
<dbReference type="EMBL" id="CNFT01001107">
    <property type="protein sequence ID" value="CKS86154.1"/>
    <property type="molecule type" value="Genomic_DNA"/>
</dbReference>
<name>A0A655FLY6_MYCTX</name>